<evidence type="ECO:0000256" key="5">
    <source>
        <dbReference type="ARBA" id="ARBA00022989"/>
    </source>
</evidence>
<comment type="caution">
    <text evidence="9">The sequence shown here is derived from an EMBL/GenBank/DDBJ whole genome shotgun (WGS) entry which is preliminary data.</text>
</comment>
<dbReference type="InterPro" id="IPR050638">
    <property type="entry name" value="AA-Vitamin_Transporters"/>
</dbReference>
<feature type="domain" description="EamA" evidence="8">
    <location>
        <begin position="15"/>
        <end position="152"/>
    </location>
</feature>
<keyword evidence="4 7" id="KW-0812">Transmembrane</keyword>
<dbReference type="PANTHER" id="PTHR32322">
    <property type="entry name" value="INNER MEMBRANE TRANSPORTER"/>
    <property type="match status" value="1"/>
</dbReference>
<evidence type="ECO:0000256" key="1">
    <source>
        <dbReference type="ARBA" id="ARBA00004651"/>
    </source>
</evidence>
<comment type="similarity">
    <text evidence="2">Belongs to the EamA transporter family.</text>
</comment>
<sequence>MQQEQTSNRVFFTSIILTTIFMGSSFPTGKYLISIEHVPPFLLGGYRFVIAGLIMVLWTLIRGGWNSIVPTSNGSFKKGLLLVAVIGLLQTTGTMGLLNLAMAAGVSSSMSSIILFTNPLWLALLAHFLLNDRLNTWKVLSLVLGIAGVIICLGLDKSVLGIGALFALFGSFCWSVNSVVTKRVPFDKGSWIFTGWQLLIGGILMLILSAPMHESYNPAHLSGWGWLWFVWLILPASVGSFGLWFSSLRQRPATVASSFLFLVPLFSTIFSIIGLHDKFTIGLVIGGLLVVIALILVNKSSKSKRF</sequence>
<evidence type="ECO:0000313" key="10">
    <source>
        <dbReference type="Proteomes" id="UP001595987"/>
    </source>
</evidence>
<keyword evidence="3" id="KW-1003">Cell membrane</keyword>
<dbReference type="InterPro" id="IPR037185">
    <property type="entry name" value="EmrE-like"/>
</dbReference>
<evidence type="ECO:0000256" key="3">
    <source>
        <dbReference type="ARBA" id="ARBA00022475"/>
    </source>
</evidence>
<evidence type="ECO:0000256" key="4">
    <source>
        <dbReference type="ARBA" id="ARBA00022692"/>
    </source>
</evidence>
<evidence type="ECO:0000256" key="7">
    <source>
        <dbReference type="SAM" id="Phobius"/>
    </source>
</evidence>
<evidence type="ECO:0000256" key="6">
    <source>
        <dbReference type="ARBA" id="ARBA00023136"/>
    </source>
</evidence>
<feature type="transmembrane region" description="Helical" evidence="7">
    <location>
        <begin position="110"/>
        <end position="130"/>
    </location>
</feature>
<dbReference type="SUPFAM" id="SSF103481">
    <property type="entry name" value="Multidrug resistance efflux transporter EmrE"/>
    <property type="match status" value="2"/>
</dbReference>
<keyword evidence="5 7" id="KW-1133">Transmembrane helix</keyword>
<proteinExistence type="inferred from homology"/>
<keyword evidence="6 7" id="KW-0472">Membrane</keyword>
<evidence type="ECO:0000259" key="8">
    <source>
        <dbReference type="Pfam" id="PF00892"/>
    </source>
</evidence>
<feature type="transmembrane region" description="Helical" evidence="7">
    <location>
        <begin position="192"/>
        <end position="212"/>
    </location>
</feature>
<feature type="transmembrane region" description="Helical" evidence="7">
    <location>
        <begin position="137"/>
        <end position="156"/>
    </location>
</feature>
<feature type="transmembrane region" description="Helical" evidence="7">
    <location>
        <begin position="12"/>
        <end position="33"/>
    </location>
</feature>
<dbReference type="PANTHER" id="PTHR32322:SF18">
    <property type="entry name" value="S-ADENOSYLMETHIONINE_S-ADENOSYLHOMOCYSTEINE TRANSPORTER"/>
    <property type="match status" value="1"/>
</dbReference>
<name>A0ABV9JDG6_9LACT</name>
<evidence type="ECO:0000256" key="2">
    <source>
        <dbReference type="ARBA" id="ARBA00007362"/>
    </source>
</evidence>
<comment type="subcellular location">
    <subcellularLocation>
        <location evidence="1">Cell membrane</location>
        <topology evidence="1">Multi-pass membrane protein</topology>
    </subcellularLocation>
</comment>
<feature type="transmembrane region" description="Helical" evidence="7">
    <location>
        <begin position="279"/>
        <end position="297"/>
    </location>
</feature>
<reference evidence="10" key="1">
    <citation type="journal article" date="2019" name="Int. J. Syst. Evol. Microbiol.">
        <title>The Global Catalogue of Microorganisms (GCM) 10K type strain sequencing project: providing services to taxonomists for standard genome sequencing and annotation.</title>
        <authorList>
            <consortium name="The Broad Institute Genomics Platform"/>
            <consortium name="The Broad Institute Genome Sequencing Center for Infectious Disease"/>
            <person name="Wu L."/>
            <person name="Ma J."/>
        </authorList>
    </citation>
    <scope>NUCLEOTIDE SEQUENCE [LARGE SCALE GENOMIC DNA]</scope>
    <source>
        <strain evidence="10">CCUG 63287</strain>
    </source>
</reference>
<feature type="transmembrane region" description="Helical" evidence="7">
    <location>
        <begin position="45"/>
        <end position="68"/>
    </location>
</feature>
<evidence type="ECO:0000313" key="9">
    <source>
        <dbReference type="EMBL" id="MFC4652798.1"/>
    </source>
</evidence>
<dbReference type="RefSeq" id="WP_213533075.1">
    <property type="nucleotide sequence ID" value="NZ_BOVQ01000001.1"/>
</dbReference>
<protein>
    <submittedName>
        <fullName evidence="9">DMT family transporter</fullName>
    </submittedName>
</protein>
<feature type="transmembrane region" description="Helical" evidence="7">
    <location>
        <begin position="253"/>
        <end position="273"/>
    </location>
</feature>
<gene>
    <name evidence="9" type="ORF">ACFO26_07730</name>
</gene>
<accession>A0ABV9JDG6</accession>
<dbReference type="EMBL" id="JBHSGD010000005">
    <property type="protein sequence ID" value="MFC4652798.1"/>
    <property type="molecule type" value="Genomic_DNA"/>
</dbReference>
<feature type="transmembrane region" description="Helical" evidence="7">
    <location>
        <begin position="80"/>
        <end position="104"/>
    </location>
</feature>
<feature type="domain" description="EamA" evidence="8">
    <location>
        <begin position="162"/>
        <end position="298"/>
    </location>
</feature>
<organism evidence="9 10">
    <name type="scientific">Lactococcus nasutitermitis</name>
    <dbReference type="NCBI Taxonomy" id="1652957"/>
    <lineage>
        <taxon>Bacteria</taxon>
        <taxon>Bacillati</taxon>
        <taxon>Bacillota</taxon>
        <taxon>Bacilli</taxon>
        <taxon>Lactobacillales</taxon>
        <taxon>Streptococcaceae</taxon>
        <taxon>Lactococcus</taxon>
    </lineage>
</organism>
<feature type="transmembrane region" description="Helical" evidence="7">
    <location>
        <begin position="224"/>
        <end position="246"/>
    </location>
</feature>
<keyword evidence="10" id="KW-1185">Reference proteome</keyword>
<dbReference type="Pfam" id="PF00892">
    <property type="entry name" value="EamA"/>
    <property type="match status" value="2"/>
</dbReference>
<dbReference type="InterPro" id="IPR000620">
    <property type="entry name" value="EamA_dom"/>
</dbReference>
<dbReference type="Proteomes" id="UP001595987">
    <property type="component" value="Unassembled WGS sequence"/>
</dbReference>
<feature type="transmembrane region" description="Helical" evidence="7">
    <location>
        <begin position="162"/>
        <end position="180"/>
    </location>
</feature>